<dbReference type="SUPFAM" id="SSF55961">
    <property type="entry name" value="Bet v1-like"/>
    <property type="match status" value="1"/>
</dbReference>
<organism evidence="1 2">
    <name type="scientific">Gordonia araii NBRC 100433</name>
    <dbReference type="NCBI Taxonomy" id="1073574"/>
    <lineage>
        <taxon>Bacteria</taxon>
        <taxon>Bacillati</taxon>
        <taxon>Actinomycetota</taxon>
        <taxon>Actinomycetes</taxon>
        <taxon>Mycobacteriales</taxon>
        <taxon>Gordoniaceae</taxon>
        <taxon>Gordonia</taxon>
    </lineage>
</organism>
<name>G7GXZ5_9ACTN</name>
<dbReference type="OrthoDB" id="581838at2"/>
<reference evidence="1 2" key="1">
    <citation type="submission" date="2011-11" db="EMBL/GenBank/DDBJ databases">
        <title>Whole genome shotgun sequence of Gordonia araii NBRC 100433.</title>
        <authorList>
            <person name="Yoshida Y."/>
            <person name="Hosoyama A."/>
            <person name="Tsuchikane K."/>
            <person name="Katsumata H."/>
            <person name="Yamazaki S."/>
            <person name="Fujita N."/>
        </authorList>
    </citation>
    <scope>NUCLEOTIDE SEQUENCE [LARGE SCALE GENOMIC DNA]</scope>
    <source>
        <strain evidence="1 2">NBRC 100433</strain>
    </source>
</reference>
<dbReference type="Pfam" id="PF10604">
    <property type="entry name" value="Polyketide_cyc2"/>
    <property type="match status" value="1"/>
</dbReference>
<dbReference type="AlphaFoldDB" id="G7GXZ5"/>
<comment type="caution">
    <text evidence="1">The sequence shown here is derived from an EMBL/GenBank/DDBJ whole genome shotgun (WGS) entry which is preliminary data.</text>
</comment>
<dbReference type="RefSeq" id="WP_007320547.1">
    <property type="nucleotide sequence ID" value="NZ_BAEE01000012.1"/>
</dbReference>
<dbReference type="InterPro" id="IPR019587">
    <property type="entry name" value="Polyketide_cyclase/dehydratase"/>
</dbReference>
<evidence type="ECO:0008006" key="3">
    <source>
        <dbReference type="Google" id="ProtNLM"/>
    </source>
</evidence>
<evidence type="ECO:0000313" key="1">
    <source>
        <dbReference type="EMBL" id="GAB08470.1"/>
    </source>
</evidence>
<dbReference type="Gene3D" id="3.30.530.20">
    <property type="match status" value="1"/>
</dbReference>
<dbReference type="InterPro" id="IPR023393">
    <property type="entry name" value="START-like_dom_sf"/>
</dbReference>
<dbReference type="Proteomes" id="UP000035088">
    <property type="component" value="Unassembled WGS sequence"/>
</dbReference>
<dbReference type="STRING" id="1073574.GOARA_012_00200"/>
<gene>
    <name evidence="1" type="ORF">GOARA_012_00200</name>
</gene>
<evidence type="ECO:0000313" key="2">
    <source>
        <dbReference type="Proteomes" id="UP000035088"/>
    </source>
</evidence>
<keyword evidence="2" id="KW-1185">Reference proteome</keyword>
<dbReference type="EMBL" id="BAEE01000012">
    <property type="protein sequence ID" value="GAB08470.1"/>
    <property type="molecule type" value="Genomic_DNA"/>
</dbReference>
<proteinExistence type="predicted"/>
<dbReference type="CDD" id="cd07821">
    <property type="entry name" value="PYR_PYL_RCAR_like"/>
    <property type="match status" value="1"/>
</dbReference>
<accession>G7GXZ5</accession>
<sequence length="186" mass="21761">MQPLAKFRFRATGPVTIDEAPAFAERAPFRTDVVYDFPTIDPDALWRIISSDRMWSWLPTVWGCRYPDGEEIGPGTVRDFQMFVHHWLVYAQREQLLAWEPGRRIAYTATDATLPFFGTWFEDYRVEPRADGGSRLRWTMAVQVRFLGRLPLRWISPLFALIFRFGLRGLPREYRDGLTSVTERAL</sequence>
<protein>
    <recommendedName>
        <fullName evidence="3">Coenzyme Q-binding protein COQ10 START domain-containing protein</fullName>
    </recommendedName>
</protein>